<gene>
    <name evidence="1" type="ORF">HA050_05455</name>
</gene>
<comment type="caution">
    <text evidence="1">The sequence shown here is derived from an EMBL/GenBank/DDBJ whole genome shotgun (WGS) entry which is preliminary data.</text>
</comment>
<protein>
    <recommendedName>
        <fullName evidence="3">HEAT repeat domain-containing protein</fullName>
    </recommendedName>
</protein>
<keyword evidence="2" id="KW-1185">Reference proteome</keyword>
<reference evidence="1 2" key="1">
    <citation type="submission" date="2020-03" db="EMBL/GenBank/DDBJ databases">
        <title>Draft genome sequence of environmentally isolated violet-colored cultures.</title>
        <authorList>
            <person name="Wilson H.S."/>
        </authorList>
    </citation>
    <scope>NUCLEOTIDE SEQUENCE [LARGE SCALE GENOMIC DNA]</scope>
    <source>
        <strain evidence="1 2">HSC-16F04</strain>
    </source>
</reference>
<dbReference type="EMBL" id="JAAOLX010000002">
    <property type="protein sequence ID" value="NHQ85563.1"/>
    <property type="molecule type" value="Genomic_DNA"/>
</dbReference>
<evidence type="ECO:0000313" key="2">
    <source>
        <dbReference type="Proteomes" id="UP000712570"/>
    </source>
</evidence>
<accession>A0ABX0KZ96</accession>
<organism evidence="1 2">
    <name type="scientific">Iodobacter violaceini</name>
    <dbReference type="NCBI Taxonomy" id="3044271"/>
    <lineage>
        <taxon>Bacteria</taxon>
        <taxon>Pseudomonadati</taxon>
        <taxon>Pseudomonadota</taxon>
        <taxon>Betaproteobacteria</taxon>
        <taxon>Neisseriales</taxon>
        <taxon>Chitinibacteraceae</taxon>
        <taxon>Iodobacter</taxon>
    </lineage>
</organism>
<proteinExistence type="predicted"/>
<dbReference type="Proteomes" id="UP000712570">
    <property type="component" value="Unassembled WGS sequence"/>
</dbReference>
<evidence type="ECO:0000313" key="1">
    <source>
        <dbReference type="EMBL" id="NHQ85563.1"/>
    </source>
</evidence>
<evidence type="ECO:0008006" key="3">
    <source>
        <dbReference type="Google" id="ProtNLM"/>
    </source>
</evidence>
<dbReference type="RefSeq" id="WP_166823081.1">
    <property type="nucleotide sequence ID" value="NZ_JAAOLX010000002.1"/>
</dbReference>
<sequence>MDLHKQYQDQLLLAVHALAKSHACGHSLDNALSQLIAVTSNLPAQKYDKWERFIRWALWQAKSIYKPAVWRFWLKPAESIPWVDLCSENGFKREHALRAMIVGAPNVFFFIVTFRRLNDWVPQVRECAKENFMAMAKNTDPSIVVTALFRLLPCWNSWTRMDEDSKTLILGIASSPDVKGQIVSRIVHSSVGPLSLIFSQLSRNEIFDSRLDEIAKHAIQPMVRARAYQSLLDGKMTWLSARVWEWRDIRYCKGYYKPVLGSRPVRSAENKIAILQIASIDPSPVVRKVAVDYLIREMTNNALDHALVSLVNRFAADKSASIAERGKFACKKLNINQH</sequence>
<name>A0ABX0KZ96_9NEIS</name>